<dbReference type="EMBL" id="CP017634">
    <property type="protein sequence ID" value="ATW27969.1"/>
    <property type="molecule type" value="Genomic_DNA"/>
</dbReference>
<dbReference type="InterPro" id="IPR011006">
    <property type="entry name" value="CheY-like_superfamily"/>
</dbReference>
<dbReference type="Gene3D" id="3.40.50.2300">
    <property type="match status" value="1"/>
</dbReference>
<dbReference type="InterPro" id="IPR009057">
    <property type="entry name" value="Homeodomain-like_sf"/>
</dbReference>
<name>A0A3G1L004_FORW1</name>
<sequence>MIKVMVVDDDPLEGETIHFLFAKERPKVQYIGQGLSGHMGIELAQKTKPHIAFVDIKMPGIDGLLTTKLLKEMDPALKIVIITAFDEFDFVLKALKMGASDYLLKPARPQEILHVIDKLCEDLQKSSSSSKDHEIAQNAPFFVSAGERNELPYEKLTQQVQSGEIETARESLANFWQELKTATKGNIHLTRSCSMELATAILHSPTIECNTPEALALAHRSFINGMTAAQTLNNMEACLKEFIENCLKVFCHYSFDPGYELISRAKDFMEKNSHKNITLETVAKEIHLSPFYFSRLFKEKTSVNFVDYLIELRLEKARLALLTSNDTVASIAKKIGYAEVNSFSRLFKNRLGVSPSAYRLSNKNYEQKNI</sequence>
<evidence type="ECO:0000256" key="6">
    <source>
        <dbReference type="PROSITE-ProRule" id="PRU00169"/>
    </source>
</evidence>
<organism evidence="9 10">
    <name type="scientific">Formimonas warabiya</name>
    <dbReference type="NCBI Taxonomy" id="1761012"/>
    <lineage>
        <taxon>Bacteria</taxon>
        <taxon>Bacillati</taxon>
        <taxon>Bacillota</taxon>
        <taxon>Clostridia</taxon>
        <taxon>Eubacteriales</taxon>
        <taxon>Peptococcaceae</taxon>
        <taxon>Candidatus Formimonas</taxon>
    </lineage>
</organism>
<protein>
    <recommendedName>
        <fullName evidence="1">Stage 0 sporulation protein A homolog</fullName>
    </recommendedName>
</protein>
<feature type="domain" description="Response regulatory" evidence="8">
    <location>
        <begin position="3"/>
        <end position="120"/>
    </location>
</feature>
<feature type="domain" description="HTH araC/xylS-type" evidence="7">
    <location>
        <begin position="263"/>
        <end position="361"/>
    </location>
</feature>
<accession>A0A3G1L004</accession>
<dbReference type="Pfam" id="PF12833">
    <property type="entry name" value="HTH_18"/>
    <property type="match status" value="1"/>
</dbReference>
<dbReference type="Gene3D" id="1.10.10.60">
    <property type="entry name" value="Homeodomain-like"/>
    <property type="match status" value="2"/>
</dbReference>
<feature type="modified residue" description="4-aspartylphosphate" evidence="6">
    <location>
        <position position="55"/>
    </location>
</feature>
<gene>
    <name evidence="9" type="ORF">DCMF_27305</name>
</gene>
<dbReference type="SUPFAM" id="SSF52172">
    <property type="entry name" value="CheY-like"/>
    <property type="match status" value="1"/>
</dbReference>
<keyword evidence="4" id="KW-0804">Transcription</keyword>
<dbReference type="GO" id="GO:0043565">
    <property type="term" value="F:sequence-specific DNA binding"/>
    <property type="evidence" value="ECO:0007669"/>
    <property type="project" value="InterPro"/>
</dbReference>
<dbReference type="PROSITE" id="PS50110">
    <property type="entry name" value="RESPONSE_REGULATORY"/>
    <property type="match status" value="1"/>
</dbReference>
<keyword evidence="10" id="KW-1185">Reference proteome</keyword>
<dbReference type="Proteomes" id="UP000323521">
    <property type="component" value="Chromosome"/>
</dbReference>
<keyword evidence="6" id="KW-0597">Phosphoprotein</keyword>
<keyword evidence="3" id="KW-0238">DNA-binding</keyword>
<keyword evidence="2" id="KW-0805">Transcription regulation</keyword>
<dbReference type="PROSITE" id="PS01124">
    <property type="entry name" value="HTH_ARAC_FAMILY_2"/>
    <property type="match status" value="1"/>
</dbReference>
<reference evidence="9 10" key="1">
    <citation type="submission" date="2016-10" db="EMBL/GenBank/DDBJ databases">
        <title>Complete Genome Sequence of Peptococcaceae strain DCMF.</title>
        <authorList>
            <person name="Edwards R.J."/>
            <person name="Holland S.I."/>
            <person name="Deshpande N.P."/>
            <person name="Wong Y.K."/>
            <person name="Ertan H."/>
            <person name="Manefield M."/>
            <person name="Russell T.L."/>
            <person name="Lee M.J."/>
        </authorList>
    </citation>
    <scope>NUCLEOTIDE SEQUENCE [LARGE SCALE GENOMIC DNA]</scope>
    <source>
        <strain evidence="9 10">DCMF</strain>
    </source>
</reference>
<dbReference type="RefSeq" id="WP_214658945.1">
    <property type="nucleotide sequence ID" value="NZ_CP017634.1"/>
</dbReference>
<evidence type="ECO:0000256" key="1">
    <source>
        <dbReference type="ARBA" id="ARBA00018672"/>
    </source>
</evidence>
<dbReference type="InterPro" id="IPR001789">
    <property type="entry name" value="Sig_transdc_resp-reg_receiver"/>
</dbReference>
<dbReference type="AlphaFoldDB" id="A0A3G1L004"/>
<evidence type="ECO:0000256" key="5">
    <source>
        <dbReference type="ARBA" id="ARBA00024867"/>
    </source>
</evidence>
<dbReference type="InterPro" id="IPR018060">
    <property type="entry name" value="HTH_AraC"/>
</dbReference>
<evidence type="ECO:0000256" key="4">
    <source>
        <dbReference type="ARBA" id="ARBA00023163"/>
    </source>
</evidence>
<dbReference type="PANTHER" id="PTHR43280:SF2">
    <property type="entry name" value="HTH-TYPE TRANSCRIPTIONAL REGULATOR EXSA"/>
    <property type="match status" value="1"/>
</dbReference>
<dbReference type="PANTHER" id="PTHR43280">
    <property type="entry name" value="ARAC-FAMILY TRANSCRIPTIONAL REGULATOR"/>
    <property type="match status" value="1"/>
</dbReference>
<dbReference type="GO" id="GO:0003700">
    <property type="term" value="F:DNA-binding transcription factor activity"/>
    <property type="evidence" value="ECO:0007669"/>
    <property type="project" value="InterPro"/>
</dbReference>
<dbReference type="GO" id="GO:0000160">
    <property type="term" value="P:phosphorelay signal transduction system"/>
    <property type="evidence" value="ECO:0007669"/>
    <property type="project" value="InterPro"/>
</dbReference>
<proteinExistence type="predicted"/>
<dbReference type="SMART" id="SM00448">
    <property type="entry name" value="REC"/>
    <property type="match status" value="1"/>
</dbReference>
<dbReference type="Pfam" id="PF00072">
    <property type="entry name" value="Response_reg"/>
    <property type="match status" value="1"/>
</dbReference>
<dbReference type="KEGG" id="fwa:DCMF_27305"/>
<evidence type="ECO:0000313" key="10">
    <source>
        <dbReference type="Proteomes" id="UP000323521"/>
    </source>
</evidence>
<evidence type="ECO:0000259" key="8">
    <source>
        <dbReference type="PROSITE" id="PS50110"/>
    </source>
</evidence>
<evidence type="ECO:0000259" key="7">
    <source>
        <dbReference type="PROSITE" id="PS01124"/>
    </source>
</evidence>
<dbReference type="InterPro" id="IPR020449">
    <property type="entry name" value="Tscrpt_reg_AraC-type_HTH"/>
</dbReference>
<dbReference type="CDD" id="cd17536">
    <property type="entry name" value="REC_YesN-like"/>
    <property type="match status" value="1"/>
</dbReference>
<comment type="function">
    <text evidence="5">May play the central regulatory role in sporulation. It may be an element of the effector pathway responsible for the activation of sporulation genes in response to nutritional stress. Spo0A may act in concert with spo0H (a sigma factor) to control the expression of some genes that are critical to the sporulation process.</text>
</comment>
<evidence type="ECO:0000256" key="2">
    <source>
        <dbReference type="ARBA" id="ARBA00023015"/>
    </source>
</evidence>
<evidence type="ECO:0000313" key="9">
    <source>
        <dbReference type="EMBL" id="ATW27969.1"/>
    </source>
</evidence>
<dbReference type="PRINTS" id="PR00032">
    <property type="entry name" value="HTHARAC"/>
</dbReference>
<dbReference type="SUPFAM" id="SSF46689">
    <property type="entry name" value="Homeodomain-like"/>
    <property type="match status" value="2"/>
</dbReference>
<dbReference type="SMART" id="SM00342">
    <property type="entry name" value="HTH_ARAC"/>
    <property type="match status" value="1"/>
</dbReference>
<evidence type="ECO:0000256" key="3">
    <source>
        <dbReference type="ARBA" id="ARBA00023125"/>
    </source>
</evidence>